<comment type="caution">
    <text evidence="5">The sequence shown here is derived from an EMBL/GenBank/DDBJ whole genome shotgun (WGS) entry which is preliminary data.</text>
</comment>
<feature type="domain" description="TonB-dependent receptor-like beta-barrel" evidence="4">
    <location>
        <begin position="12"/>
        <end position="109"/>
    </location>
</feature>
<evidence type="ECO:0000256" key="2">
    <source>
        <dbReference type="ARBA" id="ARBA00023136"/>
    </source>
</evidence>
<comment type="subcellular location">
    <subcellularLocation>
        <location evidence="1">Cell outer membrane</location>
    </subcellularLocation>
</comment>
<evidence type="ECO:0000313" key="5">
    <source>
        <dbReference type="EMBL" id="SFT97433.1"/>
    </source>
</evidence>
<name>A0ABY1GXX9_9GAMM</name>
<proteinExistence type="predicted"/>
<dbReference type="PANTHER" id="PTHR47234:SF2">
    <property type="entry name" value="TONB-DEPENDENT RECEPTOR"/>
    <property type="match status" value="1"/>
</dbReference>
<dbReference type="Pfam" id="PF00593">
    <property type="entry name" value="TonB_dep_Rec_b-barrel"/>
    <property type="match status" value="1"/>
</dbReference>
<gene>
    <name evidence="5" type="ORF">SAMN04487854_12085</name>
</gene>
<dbReference type="Proteomes" id="UP000183805">
    <property type="component" value="Unassembled WGS sequence"/>
</dbReference>
<keyword evidence="5" id="KW-0675">Receptor</keyword>
<organism evidence="5 6">
    <name type="scientific">Pseudoalteromonas lipolytica</name>
    <dbReference type="NCBI Taxonomy" id="570156"/>
    <lineage>
        <taxon>Bacteria</taxon>
        <taxon>Pseudomonadati</taxon>
        <taxon>Pseudomonadota</taxon>
        <taxon>Gammaproteobacteria</taxon>
        <taxon>Alteromonadales</taxon>
        <taxon>Pseudoalteromonadaceae</taxon>
        <taxon>Pseudoalteromonas</taxon>
    </lineage>
</organism>
<dbReference type="EMBL" id="FPAZ01000020">
    <property type="protein sequence ID" value="SFT97433.1"/>
    <property type="molecule type" value="Genomic_DNA"/>
</dbReference>
<keyword evidence="2" id="KW-0472">Membrane</keyword>
<dbReference type="SUPFAM" id="SSF56935">
    <property type="entry name" value="Porins"/>
    <property type="match status" value="1"/>
</dbReference>
<reference evidence="5 6" key="1">
    <citation type="submission" date="2016-10" db="EMBL/GenBank/DDBJ databases">
        <authorList>
            <person name="Varghese N."/>
            <person name="Submissions S."/>
        </authorList>
    </citation>
    <scope>NUCLEOTIDE SEQUENCE [LARGE SCALE GENOMIC DNA]</scope>
    <source>
        <strain evidence="5 6">CGMCC 1.8499</strain>
    </source>
</reference>
<dbReference type="InterPro" id="IPR000531">
    <property type="entry name" value="Beta-barrel_TonB"/>
</dbReference>
<evidence type="ECO:0000313" key="6">
    <source>
        <dbReference type="Proteomes" id="UP000183805"/>
    </source>
</evidence>
<evidence type="ECO:0000256" key="3">
    <source>
        <dbReference type="ARBA" id="ARBA00023237"/>
    </source>
</evidence>
<evidence type="ECO:0000259" key="4">
    <source>
        <dbReference type="Pfam" id="PF00593"/>
    </source>
</evidence>
<keyword evidence="3" id="KW-0998">Cell outer membrane</keyword>
<sequence>MNDYGFLKFNLEWAYQNEFKKDGRDYTGEYRYPENRWIFSTNWEMGDFNTNVNVSYIGEFEDTPDIDFDGNLDFDSNTSRMVDSQTLVDLQTAYNFSEKLKLSVGVNNVFDEDPPFAIGDGDSDLYGYVSSVHNPRGRYFYTKLTMRFN</sequence>
<keyword evidence="6" id="KW-1185">Reference proteome</keyword>
<dbReference type="Gene3D" id="2.40.170.20">
    <property type="entry name" value="TonB-dependent receptor, beta-barrel domain"/>
    <property type="match status" value="1"/>
</dbReference>
<dbReference type="InterPro" id="IPR036942">
    <property type="entry name" value="Beta-barrel_TonB_sf"/>
</dbReference>
<protein>
    <submittedName>
        <fullName evidence="5">TonB dependent receptor</fullName>
    </submittedName>
</protein>
<accession>A0ABY1GXX9</accession>
<evidence type="ECO:0000256" key="1">
    <source>
        <dbReference type="ARBA" id="ARBA00004442"/>
    </source>
</evidence>
<dbReference type="PANTHER" id="PTHR47234">
    <property type="match status" value="1"/>
</dbReference>